<keyword evidence="1" id="KW-1133">Transmembrane helix</keyword>
<reference evidence="2" key="1">
    <citation type="submission" date="2021-05" db="EMBL/GenBank/DDBJ databases">
        <authorList>
            <person name="Alioto T."/>
            <person name="Alioto T."/>
            <person name="Gomez Garrido J."/>
        </authorList>
    </citation>
    <scope>NUCLEOTIDE SEQUENCE</scope>
</reference>
<dbReference type="EMBL" id="HBUE01296365">
    <property type="protein sequence ID" value="CAG6576615.1"/>
    <property type="molecule type" value="Transcribed_RNA"/>
</dbReference>
<feature type="transmembrane region" description="Helical" evidence="1">
    <location>
        <begin position="20"/>
        <end position="40"/>
    </location>
</feature>
<sequence>MQKVRVKIDLKTSWFFIYDLPPYSLGLISFVFFFFFLFAYSTQNRKILANLQRKALSLRQNRQILLSSLFSLSRPRERRKLKRKSCGKQREKDAFRSLAVTLSLSLLFNFV</sequence>
<name>A0A8D8JMY8_CULPI</name>
<dbReference type="EMBL" id="HBUE01190480">
    <property type="protein sequence ID" value="CAG6524925.1"/>
    <property type="molecule type" value="Transcribed_RNA"/>
</dbReference>
<organism evidence="2">
    <name type="scientific">Culex pipiens</name>
    <name type="common">House mosquito</name>
    <dbReference type="NCBI Taxonomy" id="7175"/>
    <lineage>
        <taxon>Eukaryota</taxon>
        <taxon>Metazoa</taxon>
        <taxon>Ecdysozoa</taxon>
        <taxon>Arthropoda</taxon>
        <taxon>Hexapoda</taxon>
        <taxon>Insecta</taxon>
        <taxon>Pterygota</taxon>
        <taxon>Neoptera</taxon>
        <taxon>Endopterygota</taxon>
        <taxon>Diptera</taxon>
        <taxon>Nematocera</taxon>
        <taxon>Culicoidea</taxon>
        <taxon>Culicidae</taxon>
        <taxon>Culicinae</taxon>
        <taxon>Culicini</taxon>
        <taxon>Culex</taxon>
        <taxon>Culex</taxon>
    </lineage>
</organism>
<evidence type="ECO:0000313" key="2">
    <source>
        <dbReference type="EMBL" id="CAG6576614.1"/>
    </source>
</evidence>
<dbReference type="EMBL" id="HBUE01296364">
    <property type="protein sequence ID" value="CAG6576614.1"/>
    <property type="molecule type" value="Transcribed_RNA"/>
</dbReference>
<keyword evidence="1" id="KW-0472">Membrane</keyword>
<protein>
    <submittedName>
        <fullName evidence="2">(northern house mosquito) hypothetical protein</fullName>
    </submittedName>
</protein>
<keyword evidence="1" id="KW-0812">Transmembrane</keyword>
<dbReference type="EMBL" id="HBUE01190481">
    <property type="protein sequence ID" value="CAG6524926.1"/>
    <property type="molecule type" value="Transcribed_RNA"/>
</dbReference>
<dbReference type="EMBL" id="HBUE01190479">
    <property type="protein sequence ID" value="CAG6524924.1"/>
    <property type="molecule type" value="Transcribed_RNA"/>
</dbReference>
<proteinExistence type="predicted"/>
<dbReference type="EMBL" id="HBUE01071882">
    <property type="protein sequence ID" value="CAG6473005.1"/>
    <property type="molecule type" value="Transcribed_RNA"/>
</dbReference>
<dbReference type="EMBL" id="HBUE01296363">
    <property type="protein sequence ID" value="CAG6576613.1"/>
    <property type="molecule type" value="Transcribed_RNA"/>
</dbReference>
<accession>A0A8D8JMY8</accession>
<dbReference type="EMBL" id="HBUE01190482">
    <property type="protein sequence ID" value="CAG6524927.1"/>
    <property type="molecule type" value="Transcribed_RNA"/>
</dbReference>
<dbReference type="AlphaFoldDB" id="A0A8D8JMY8"/>
<dbReference type="EMBL" id="HBUE01071881">
    <property type="protein sequence ID" value="CAG6473004.1"/>
    <property type="molecule type" value="Transcribed_RNA"/>
</dbReference>
<dbReference type="EMBL" id="HBUE01296366">
    <property type="protein sequence ID" value="CAG6576616.1"/>
    <property type="molecule type" value="Transcribed_RNA"/>
</dbReference>
<evidence type="ECO:0000256" key="1">
    <source>
        <dbReference type="SAM" id="Phobius"/>
    </source>
</evidence>